<accession>A0A1I7Z5H3</accession>
<organism evidence="1 2">
    <name type="scientific">Steinernema glaseri</name>
    <dbReference type="NCBI Taxonomy" id="37863"/>
    <lineage>
        <taxon>Eukaryota</taxon>
        <taxon>Metazoa</taxon>
        <taxon>Ecdysozoa</taxon>
        <taxon>Nematoda</taxon>
        <taxon>Chromadorea</taxon>
        <taxon>Rhabditida</taxon>
        <taxon>Tylenchina</taxon>
        <taxon>Panagrolaimomorpha</taxon>
        <taxon>Strongyloidoidea</taxon>
        <taxon>Steinernematidae</taxon>
        <taxon>Steinernema</taxon>
    </lineage>
</organism>
<protein>
    <submittedName>
        <fullName evidence="2">Uncharacterized protein</fullName>
    </submittedName>
</protein>
<sequence length="214" mass="23143">MRRMSLASPNVTRVAQESIALTPYPSLPEPLSTINPSAPHRATSSTFLKTTLAFPSLSSPEKQRQQPLQLYVIVIDVIGKGIGDPLLHPATYHIYAWILGSSYQDLQLTSLFPSSVADAIGPLAVPMAVAIGGPAVTYNWPTDKSPTGSNGVTLQSPAEALFRTNHAEQAIENINQQIPTSLPPHRLQLKAEVAVMQHVADCQDDGQPFGWLFL</sequence>
<proteinExistence type="predicted"/>
<keyword evidence="1" id="KW-1185">Reference proteome</keyword>
<evidence type="ECO:0000313" key="2">
    <source>
        <dbReference type="WBParaSite" id="L893_g22961.t1"/>
    </source>
</evidence>
<dbReference type="Proteomes" id="UP000095287">
    <property type="component" value="Unplaced"/>
</dbReference>
<dbReference type="WBParaSite" id="L893_g22961.t1">
    <property type="protein sequence ID" value="L893_g22961.t1"/>
    <property type="gene ID" value="L893_g22961"/>
</dbReference>
<reference evidence="2" key="1">
    <citation type="submission" date="2016-11" db="UniProtKB">
        <authorList>
            <consortium name="WormBaseParasite"/>
        </authorList>
    </citation>
    <scope>IDENTIFICATION</scope>
</reference>
<evidence type="ECO:0000313" key="1">
    <source>
        <dbReference type="Proteomes" id="UP000095287"/>
    </source>
</evidence>
<dbReference type="AlphaFoldDB" id="A0A1I7Z5H3"/>
<name>A0A1I7Z5H3_9BILA</name>